<dbReference type="GO" id="GO:0071004">
    <property type="term" value="C:U2-type prespliceosome"/>
    <property type="evidence" value="ECO:0007669"/>
    <property type="project" value="TreeGrafter"/>
</dbReference>
<reference evidence="1" key="2">
    <citation type="submission" date="2025-08" db="UniProtKB">
        <authorList>
            <consortium name="Ensembl"/>
        </authorList>
    </citation>
    <scope>IDENTIFICATION</scope>
</reference>
<dbReference type="Ensembl" id="ENSUAMT00000005776.1">
    <property type="protein sequence ID" value="ENSUAMP00000005079.1"/>
    <property type="gene ID" value="ENSUAMG00000004576.1"/>
</dbReference>
<proteinExistence type="predicted"/>
<dbReference type="Proteomes" id="UP000291022">
    <property type="component" value="Unassembled WGS sequence"/>
</dbReference>
<dbReference type="PANTHER" id="PTHR10701:SF24">
    <property type="entry name" value="SMALL NUCLEAR RIBONUCLEOPROTEIN-ASSOCIATED PROTEIN N"/>
    <property type="match status" value="1"/>
</dbReference>
<dbReference type="GO" id="GO:0005737">
    <property type="term" value="C:cytoplasm"/>
    <property type="evidence" value="ECO:0007669"/>
    <property type="project" value="TreeGrafter"/>
</dbReference>
<sequence>LTVGKTNEMLQHIDYRMKGILQDAIGTLIGTFKAFAKLVNLILCDCDEFRKIKPKHLKDQIYQWFFFLDLVLCKACDG</sequence>
<dbReference type="GO" id="GO:0070990">
    <property type="term" value="F:snRNP binding"/>
    <property type="evidence" value="ECO:0007669"/>
    <property type="project" value="TreeGrafter"/>
</dbReference>
<dbReference type="GO" id="GO:0071013">
    <property type="term" value="C:catalytic step 2 spliceosome"/>
    <property type="evidence" value="ECO:0007669"/>
    <property type="project" value="TreeGrafter"/>
</dbReference>
<dbReference type="GO" id="GO:0000398">
    <property type="term" value="P:mRNA splicing, via spliceosome"/>
    <property type="evidence" value="ECO:0007669"/>
    <property type="project" value="TreeGrafter"/>
</dbReference>
<keyword evidence="2" id="KW-1185">Reference proteome</keyword>
<dbReference type="STRING" id="9643.ENSUAMP00000005079"/>
<dbReference type="PANTHER" id="PTHR10701">
    <property type="entry name" value="SMALL NUCLEAR RIBONUCLEOPROTEIN-ASSOCIATED PROTEIN B AND N"/>
    <property type="match status" value="1"/>
</dbReference>
<organism evidence="1 2">
    <name type="scientific">Ursus americanus</name>
    <name type="common">American black bear</name>
    <name type="synonym">Euarctos americanus</name>
    <dbReference type="NCBI Taxonomy" id="9643"/>
    <lineage>
        <taxon>Eukaryota</taxon>
        <taxon>Metazoa</taxon>
        <taxon>Chordata</taxon>
        <taxon>Craniata</taxon>
        <taxon>Vertebrata</taxon>
        <taxon>Euteleostomi</taxon>
        <taxon>Mammalia</taxon>
        <taxon>Eutheria</taxon>
        <taxon>Laurasiatheria</taxon>
        <taxon>Carnivora</taxon>
        <taxon>Caniformia</taxon>
        <taxon>Ursidae</taxon>
        <taxon>Ursus</taxon>
    </lineage>
</organism>
<dbReference type="GO" id="GO:0005686">
    <property type="term" value="C:U2 snRNP"/>
    <property type="evidence" value="ECO:0007669"/>
    <property type="project" value="TreeGrafter"/>
</dbReference>
<protein>
    <submittedName>
        <fullName evidence="1">Uncharacterized protein</fullName>
    </submittedName>
</protein>
<dbReference type="AlphaFoldDB" id="A0A452QIX6"/>
<dbReference type="Gene3D" id="2.30.30.100">
    <property type="match status" value="1"/>
</dbReference>
<dbReference type="GeneTree" id="ENSGT00940000155052"/>
<reference evidence="2" key="1">
    <citation type="submission" date="2016-06" db="EMBL/GenBank/DDBJ databases">
        <title>De novo assembly and RNA-Seq shows season-dependent expression and editing in black bear kidneys.</title>
        <authorList>
            <person name="Korstanje R."/>
            <person name="Srivastava A."/>
            <person name="Sarsani V.K."/>
            <person name="Sheehan S.M."/>
            <person name="Seger R.L."/>
            <person name="Barter M.E."/>
            <person name="Lindqvist C."/>
            <person name="Brody L.C."/>
            <person name="Mullikin J.C."/>
        </authorList>
    </citation>
    <scope>NUCLEOTIDE SEQUENCE [LARGE SCALE GENOMIC DNA]</scope>
</reference>
<dbReference type="GO" id="GO:0005687">
    <property type="term" value="C:U4 snRNP"/>
    <property type="evidence" value="ECO:0007669"/>
    <property type="project" value="TreeGrafter"/>
</dbReference>
<name>A0A452QIX6_URSAM</name>
<accession>A0A452QIX6</accession>
<evidence type="ECO:0000313" key="1">
    <source>
        <dbReference type="Ensembl" id="ENSUAMP00000005079.1"/>
    </source>
</evidence>
<evidence type="ECO:0000313" key="2">
    <source>
        <dbReference type="Proteomes" id="UP000291022"/>
    </source>
</evidence>
<dbReference type="SUPFAM" id="SSF50182">
    <property type="entry name" value="Sm-like ribonucleoproteins"/>
    <property type="match status" value="1"/>
</dbReference>
<dbReference type="GO" id="GO:0046540">
    <property type="term" value="C:U4/U6 x U5 tri-snRNP complex"/>
    <property type="evidence" value="ECO:0007669"/>
    <property type="project" value="TreeGrafter"/>
</dbReference>
<dbReference type="InterPro" id="IPR010920">
    <property type="entry name" value="LSM_dom_sf"/>
</dbReference>
<dbReference type="InterPro" id="IPR050914">
    <property type="entry name" value="snRNP_SmB/NAA38-like"/>
</dbReference>
<reference evidence="1" key="3">
    <citation type="submission" date="2025-09" db="UniProtKB">
        <authorList>
            <consortium name="Ensembl"/>
        </authorList>
    </citation>
    <scope>IDENTIFICATION</scope>
</reference>
<dbReference type="GO" id="GO:0005685">
    <property type="term" value="C:U1 snRNP"/>
    <property type="evidence" value="ECO:0007669"/>
    <property type="project" value="TreeGrafter"/>
</dbReference>
<dbReference type="GO" id="GO:0005682">
    <property type="term" value="C:U5 snRNP"/>
    <property type="evidence" value="ECO:0007669"/>
    <property type="project" value="TreeGrafter"/>
</dbReference>